<feature type="domain" description="Glycosyltransferase 61 catalytic" evidence="4">
    <location>
        <begin position="333"/>
        <end position="424"/>
    </location>
</feature>
<dbReference type="OrthoDB" id="529273at2759"/>
<dbReference type="InterPro" id="IPR007657">
    <property type="entry name" value="Glycosyltransferase_61"/>
</dbReference>
<dbReference type="Pfam" id="PF04577">
    <property type="entry name" value="Glyco_transf_61"/>
    <property type="match status" value="1"/>
</dbReference>
<dbReference type="RefSeq" id="XP_014161572.1">
    <property type="nucleotide sequence ID" value="XM_014306097.1"/>
</dbReference>
<dbReference type="InterPro" id="IPR049625">
    <property type="entry name" value="Glyco_transf_61_cat"/>
</dbReference>
<sequence>MSSSTLEPNAEFNIRDSMLSEVDEQTRKANKLAEIRNVRQILNSPENEAAMNATTGYVMGKFRKHSDNCISPTIHPASMYALFVPPLNRYRSEHGYSVHSSEATQISKHELTKKEYQSNMRCKKHKPHRNGRRAPRICEFENICVRDGRLFTLNTIDSTRLTMYSLPTHECVSPILVPGSRQQALSLIVGDVTVVDTPTILFSMRGIVRSKSLYPHGLAISAWKYSHMNLLLTSLGVFDAVHSEFGEDYAVGNSTMTKPYSAVMIQNALYRGSQRDLWAKVMPWFKKVHSSQRPLMFLHEFGGTTCFRKAILGSGGAYQPLYRSAGSTDKEVLARKYPKLHQRMATIVPKFAAYVADKHGSTGVKRHTALLHRNKLSRRILNEAEVSATMAQLGYHVSIVDFNTIPLSDQVRLVRSTELLVGLNAPELDISLFLNRTHSALIELIGYNATSDIHSVWMQYADVPYVSWRNEKRSQIGHNEVSDSYHRVDFRQYQYHLDQWVDPKEVELLCRTSRAVIARHLGRPIRSRQGLGSVSELTSKHFVT</sequence>
<dbReference type="PANTHER" id="PTHR20961">
    <property type="entry name" value="GLYCOSYLTRANSFERASE"/>
    <property type="match status" value="1"/>
</dbReference>
<accession>A0A0L0GF55</accession>
<gene>
    <name evidence="5" type="ORF">SARC_00241</name>
</gene>
<keyword evidence="1" id="KW-0328">Glycosyltransferase</keyword>
<dbReference type="STRING" id="667725.A0A0L0GF55"/>
<evidence type="ECO:0000256" key="3">
    <source>
        <dbReference type="ARBA" id="ARBA00023180"/>
    </source>
</evidence>
<evidence type="ECO:0000259" key="4">
    <source>
        <dbReference type="Pfam" id="PF04577"/>
    </source>
</evidence>
<evidence type="ECO:0000256" key="2">
    <source>
        <dbReference type="ARBA" id="ARBA00022679"/>
    </source>
</evidence>
<reference evidence="5 6" key="1">
    <citation type="submission" date="2011-02" db="EMBL/GenBank/DDBJ databases">
        <title>The Genome Sequence of Sphaeroforma arctica JP610.</title>
        <authorList>
            <consortium name="The Broad Institute Genome Sequencing Platform"/>
            <person name="Russ C."/>
            <person name="Cuomo C."/>
            <person name="Young S.K."/>
            <person name="Zeng Q."/>
            <person name="Gargeya S."/>
            <person name="Alvarado L."/>
            <person name="Berlin A."/>
            <person name="Chapman S.B."/>
            <person name="Chen Z."/>
            <person name="Freedman E."/>
            <person name="Gellesch M."/>
            <person name="Goldberg J."/>
            <person name="Griggs A."/>
            <person name="Gujja S."/>
            <person name="Heilman E."/>
            <person name="Heiman D."/>
            <person name="Howarth C."/>
            <person name="Mehta T."/>
            <person name="Neiman D."/>
            <person name="Pearson M."/>
            <person name="Roberts A."/>
            <person name="Saif S."/>
            <person name="Shea T."/>
            <person name="Shenoy N."/>
            <person name="Sisk P."/>
            <person name="Stolte C."/>
            <person name="Sykes S."/>
            <person name="White J."/>
            <person name="Yandava C."/>
            <person name="Burger G."/>
            <person name="Gray M.W."/>
            <person name="Holland P.W.H."/>
            <person name="King N."/>
            <person name="Lang F.B.F."/>
            <person name="Roger A.J."/>
            <person name="Ruiz-Trillo I."/>
            <person name="Haas B."/>
            <person name="Nusbaum C."/>
            <person name="Birren B."/>
        </authorList>
    </citation>
    <scope>NUCLEOTIDE SEQUENCE [LARGE SCALE GENOMIC DNA]</scope>
    <source>
        <strain evidence="5 6">JP610</strain>
    </source>
</reference>
<name>A0A0L0GF55_9EUKA</name>
<keyword evidence="3" id="KW-0325">Glycoprotein</keyword>
<dbReference type="GeneID" id="25900745"/>
<evidence type="ECO:0000313" key="6">
    <source>
        <dbReference type="Proteomes" id="UP000054560"/>
    </source>
</evidence>
<dbReference type="EMBL" id="KQ241602">
    <property type="protein sequence ID" value="KNC87670.1"/>
    <property type="molecule type" value="Genomic_DNA"/>
</dbReference>
<dbReference type="Proteomes" id="UP000054560">
    <property type="component" value="Unassembled WGS sequence"/>
</dbReference>
<organism evidence="5 6">
    <name type="scientific">Sphaeroforma arctica JP610</name>
    <dbReference type="NCBI Taxonomy" id="667725"/>
    <lineage>
        <taxon>Eukaryota</taxon>
        <taxon>Ichthyosporea</taxon>
        <taxon>Ichthyophonida</taxon>
        <taxon>Sphaeroforma</taxon>
    </lineage>
</organism>
<evidence type="ECO:0000256" key="1">
    <source>
        <dbReference type="ARBA" id="ARBA00022676"/>
    </source>
</evidence>
<dbReference type="AlphaFoldDB" id="A0A0L0GF55"/>
<evidence type="ECO:0000313" key="5">
    <source>
        <dbReference type="EMBL" id="KNC87670.1"/>
    </source>
</evidence>
<proteinExistence type="predicted"/>
<keyword evidence="2" id="KW-0808">Transferase</keyword>
<dbReference type="GO" id="GO:0016757">
    <property type="term" value="F:glycosyltransferase activity"/>
    <property type="evidence" value="ECO:0007669"/>
    <property type="project" value="UniProtKB-KW"/>
</dbReference>
<keyword evidence="6" id="KW-1185">Reference proteome</keyword>
<protein>
    <recommendedName>
        <fullName evidence="4">Glycosyltransferase 61 catalytic domain-containing protein</fullName>
    </recommendedName>
</protein>